<dbReference type="EMBL" id="JASPKY010000129">
    <property type="protein sequence ID" value="KAK9731650.1"/>
    <property type="molecule type" value="Genomic_DNA"/>
</dbReference>
<feature type="compositionally biased region" description="Acidic residues" evidence="1">
    <location>
        <begin position="173"/>
        <end position="187"/>
    </location>
</feature>
<feature type="region of interest" description="Disordered" evidence="1">
    <location>
        <begin position="132"/>
        <end position="205"/>
    </location>
</feature>
<accession>A0AAW1LCU0</accession>
<feature type="compositionally biased region" description="Acidic residues" evidence="1">
    <location>
        <begin position="145"/>
        <end position="165"/>
    </location>
</feature>
<feature type="compositionally biased region" description="Basic and acidic residues" evidence="1">
    <location>
        <begin position="188"/>
        <end position="205"/>
    </location>
</feature>
<reference evidence="2 3" key="1">
    <citation type="journal article" date="2024" name="BMC Genomics">
        <title>De novo assembly and annotation of Popillia japonica's genome with initial clues to its potential as an invasive pest.</title>
        <authorList>
            <person name="Cucini C."/>
            <person name="Boschi S."/>
            <person name="Funari R."/>
            <person name="Cardaioli E."/>
            <person name="Iannotti N."/>
            <person name="Marturano G."/>
            <person name="Paoli F."/>
            <person name="Bruttini M."/>
            <person name="Carapelli A."/>
            <person name="Frati F."/>
            <person name="Nardi F."/>
        </authorList>
    </citation>
    <scope>NUCLEOTIDE SEQUENCE [LARGE SCALE GENOMIC DNA]</scope>
    <source>
        <strain evidence="2">DMR45628</strain>
    </source>
</reference>
<dbReference type="Proteomes" id="UP001458880">
    <property type="component" value="Unassembled WGS sequence"/>
</dbReference>
<proteinExistence type="predicted"/>
<organism evidence="2 3">
    <name type="scientific">Popillia japonica</name>
    <name type="common">Japanese beetle</name>
    <dbReference type="NCBI Taxonomy" id="7064"/>
    <lineage>
        <taxon>Eukaryota</taxon>
        <taxon>Metazoa</taxon>
        <taxon>Ecdysozoa</taxon>
        <taxon>Arthropoda</taxon>
        <taxon>Hexapoda</taxon>
        <taxon>Insecta</taxon>
        <taxon>Pterygota</taxon>
        <taxon>Neoptera</taxon>
        <taxon>Endopterygota</taxon>
        <taxon>Coleoptera</taxon>
        <taxon>Polyphaga</taxon>
        <taxon>Scarabaeiformia</taxon>
        <taxon>Scarabaeidae</taxon>
        <taxon>Rutelinae</taxon>
        <taxon>Popillia</taxon>
    </lineage>
</organism>
<evidence type="ECO:0000313" key="3">
    <source>
        <dbReference type="Proteomes" id="UP001458880"/>
    </source>
</evidence>
<gene>
    <name evidence="2" type="ORF">QE152_g13470</name>
</gene>
<name>A0AAW1LCU0_POPJA</name>
<evidence type="ECO:0000256" key="1">
    <source>
        <dbReference type="SAM" id="MobiDB-lite"/>
    </source>
</evidence>
<protein>
    <submittedName>
        <fullName evidence="2">Uncharacterized protein</fullName>
    </submittedName>
</protein>
<evidence type="ECO:0000313" key="2">
    <source>
        <dbReference type="EMBL" id="KAK9731650.1"/>
    </source>
</evidence>
<comment type="caution">
    <text evidence="2">The sequence shown here is derived from an EMBL/GenBank/DDBJ whole genome shotgun (WGS) entry which is preliminary data.</text>
</comment>
<keyword evidence="3" id="KW-1185">Reference proteome</keyword>
<dbReference type="AlphaFoldDB" id="A0AAW1LCU0"/>
<sequence length="205" mass="23718">MVDGKVCSALSNTSSMMCHICKATISKMNDIVSLKSYSVEPETLQFELSVLHAYIRCFECLLHIACRLEVKIWKVTKDKKELIEKRKKNLQIEFRRKMILIVDIPKSGSGTTNDGNTARRFFANPSLSSEITGLSENETKRNEVDEYIDDEESELVEGFEEEIDYESEKCEQNEEEKDDEVEEENDEGVEKAKEEDFKDEQHRTI</sequence>